<evidence type="ECO:0000313" key="2">
    <source>
        <dbReference type="Proteomes" id="UP000094784"/>
    </source>
</evidence>
<dbReference type="RefSeq" id="WP_069483543.1">
    <property type="nucleotide sequence ID" value="NZ_KV766183.1"/>
</dbReference>
<reference evidence="1 2" key="1">
    <citation type="submission" date="2016-09" db="EMBL/GenBank/DDBJ databases">
        <title>Draft genome sequence of the soil isolate, Lysinibacillus fusiformis M5, a potential hypoxanthine producer.</title>
        <authorList>
            <person name="Gallegos-Monterrosa R."/>
            <person name="Maroti G."/>
            <person name="Balint B."/>
            <person name="Kovacs A.T."/>
        </authorList>
    </citation>
    <scope>NUCLEOTIDE SEQUENCE [LARGE SCALE GENOMIC DNA]</scope>
    <source>
        <strain evidence="1 2">M5</strain>
    </source>
</reference>
<evidence type="ECO:0000313" key="1">
    <source>
        <dbReference type="EMBL" id="ODV53302.1"/>
    </source>
</evidence>
<dbReference type="AlphaFoldDB" id="A0A1E4QYL4"/>
<proteinExistence type="predicted"/>
<sequence length="200" mass="21872">MNTREEILETLETEDKTGIIPAINEVHRKNNEIDSKIGDTTLIEIPDVENLVAAVNKSFQLADDGKTAIANAVDAKYVSASPSDTFPTLANKIGQIKTAATVQTFNQDHISIMDHNECGFQFTPEISGQVAPIQAVTLIDPQNKEVLVMATRESQGPFILAKGDRIEESYISATGKWQITLQADSSVNLVQKDLLITVVY</sequence>
<gene>
    <name evidence="1" type="ORF">BG258_23660</name>
</gene>
<comment type="caution">
    <text evidence="1">The sequence shown here is derived from an EMBL/GenBank/DDBJ whole genome shotgun (WGS) entry which is preliminary data.</text>
</comment>
<name>A0A1E4QYL4_9BACI</name>
<organism evidence="1 2">
    <name type="scientific">Lysinibacillus fusiformis</name>
    <dbReference type="NCBI Taxonomy" id="28031"/>
    <lineage>
        <taxon>Bacteria</taxon>
        <taxon>Bacillati</taxon>
        <taxon>Bacillota</taxon>
        <taxon>Bacilli</taxon>
        <taxon>Bacillales</taxon>
        <taxon>Bacillaceae</taxon>
        <taxon>Lysinibacillus</taxon>
    </lineage>
</organism>
<dbReference type="EMBL" id="MECQ01000008">
    <property type="protein sequence ID" value="ODV53302.1"/>
    <property type="molecule type" value="Genomic_DNA"/>
</dbReference>
<protein>
    <submittedName>
        <fullName evidence="1">Uncharacterized protein</fullName>
    </submittedName>
</protein>
<dbReference type="OrthoDB" id="1624444at2"/>
<dbReference type="Proteomes" id="UP000094784">
    <property type="component" value="Unassembled WGS sequence"/>
</dbReference>
<accession>A0A1E4QYL4</accession>